<keyword evidence="5" id="KW-1185">Reference proteome</keyword>
<dbReference type="EMBL" id="LT853885">
    <property type="protein sequence ID" value="SMR01421.1"/>
    <property type="molecule type" value="Genomic_DNA"/>
</dbReference>
<feature type="domain" description="Transposase InsH N-terminal" evidence="2">
    <location>
        <begin position="3"/>
        <end position="53"/>
    </location>
</feature>
<evidence type="ECO:0000313" key="5">
    <source>
        <dbReference type="Proteomes" id="UP000195877"/>
    </source>
</evidence>
<dbReference type="Proteomes" id="UP000195877">
    <property type="component" value="Chromosome 1"/>
</dbReference>
<dbReference type="STRING" id="48664.BER92_00500"/>
<gene>
    <name evidence="4" type="ORF">PD5205_00099</name>
    <name evidence="3" type="ORF">PD885_03919</name>
</gene>
<name>A0A1Y6H1I9_9XANT</name>
<reference evidence="4 6" key="1">
    <citation type="submission" date="2017-05" db="EMBL/GenBank/DDBJ databases">
        <authorList>
            <person name="Song R."/>
            <person name="Chenine A.L."/>
            <person name="Ruprecht R.M."/>
        </authorList>
    </citation>
    <scope>NUCLEOTIDE SEQUENCE [LARGE SCALE GENOMIC DNA]</scope>
    <source>
        <strain evidence="4">PD5205</strain>
    </source>
</reference>
<proteinExistence type="predicted"/>
<feature type="region of interest" description="Disordered" evidence="1">
    <location>
        <begin position="50"/>
        <end position="69"/>
    </location>
</feature>
<sequence length="69" mass="8159">MRLERMLQMYFVQHWFNLADEACERSLLDSTVLRRFIRINLGRGRVPNGTTLSSTPLARIHQPMETRAR</sequence>
<reference evidence="3 5" key="2">
    <citation type="submission" date="2017-05" db="EMBL/GenBank/DDBJ databases">
        <authorList>
            <person name="Blom J."/>
        </authorList>
    </citation>
    <scope>NUCLEOTIDE SEQUENCE [LARGE SCALE GENOMIC DNA]</scope>
    <source>
        <strain evidence="3">PD885</strain>
    </source>
</reference>
<dbReference type="eggNOG" id="COG3039">
    <property type="taxonomic scope" value="Bacteria"/>
</dbReference>
<evidence type="ECO:0000256" key="1">
    <source>
        <dbReference type="SAM" id="MobiDB-lite"/>
    </source>
</evidence>
<dbReference type="InterPro" id="IPR008490">
    <property type="entry name" value="Transposase_InsH_N"/>
</dbReference>
<evidence type="ECO:0000313" key="4">
    <source>
        <dbReference type="EMBL" id="SMR01421.1"/>
    </source>
</evidence>
<dbReference type="Proteomes" id="UP000195953">
    <property type="component" value="Chromosome 1"/>
</dbReference>
<evidence type="ECO:0000313" key="6">
    <source>
        <dbReference type="Proteomes" id="UP000195953"/>
    </source>
</evidence>
<evidence type="ECO:0000313" key="3">
    <source>
        <dbReference type="EMBL" id="SMR01138.1"/>
    </source>
</evidence>
<organism evidence="4 6">
    <name type="scientific">Xanthomonas fragariae</name>
    <dbReference type="NCBI Taxonomy" id="48664"/>
    <lineage>
        <taxon>Bacteria</taxon>
        <taxon>Pseudomonadati</taxon>
        <taxon>Pseudomonadota</taxon>
        <taxon>Gammaproteobacteria</taxon>
        <taxon>Lysobacterales</taxon>
        <taxon>Lysobacteraceae</taxon>
        <taxon>Xanthomonas</taxon>
    </lineage>
</organism>
<accession>A0A1Y6H1I9</accession>
<dbReference type="AlphaFoldDB" id="A0A1Y6H1I9"/>
<dbReference type="EMBL" id="LT853882">
    <property type="protein sequence ID" value="SMR01138.1"/>
    <property type="molecule type" value="Genomic_DNA"/>
</dbReference>
<dbReference type="Pfam" id="PF05598">
    <property type="entry name" value="DUF772"/>
    <property type="match status" value="1"/>
</dbReference>
<protein>
    <submittedName>
        <fullName evidence="4">ISXoo6 transposase</fullName>
    </submittedName>
</protein>
<evidence type="ECO:0000259" key="2">
    <source>
        <dbReference type="Pfam" id="PF05598"/>
    </source>
</evidence>